<accession>A0A6B9GDX7</accession>
<dbReference type="GO" id="GO:0140911">
    <property type="term" value="F:pore-forming activity"/>
    <property type="evidence" value="ECO:0007669"/>
    <property type="project" value="InterPro"/>
</dbReference>
<feature type="transmembrane region" description="Helical" evidence="1">
    <location>
        <begin position="33"/>
        <end position="58"/>
    </location>
</feature>
<protein>
    <recommendedName>
        <fullName evidence="4">Holin</fullName>
    </recommendedName>
</protein>
<keyword evidence="1" id="KW-0812">Transmembrane</keyword>
<keyword evidence="1" id="KW-0472">Membrane</keyword>
<organism evidence="2 3">
    <name type="scientific">Pantoea cypripedii</name>
    <name type="common">Pectobacterium cypripedii</name>
    <name type="synonym">Erwinia cypripedii</name>
    <dbReference type="NCBI Taxonomy" id="55209"/>
    <lineage>
        <taxon>Bacteria</taxon>
        <taxon>Pseudomonadati</taxon>
        <taxon>Pseudomonadota</taxon>
        <taxon>Gammaproteobacteria</taxon>
        <taxon>Enterobacterales</taxon>
        <taxon>Erwiniaceae</taxon>
        <taxon>Pantoea</taxon>
    </lineage>
</organism>
<proteinExistence type="predicted"/>
<dbReference type="AlphaFoldDB" id="A0A6B9GDX7"/>
<dbReference type="EMBL" id="CP024768">
    <property type="protein sequence ID" value="QGY31315.1"/>
    <property type="molecule type" value="Genomic_DNA"/>
</dbReference>
<evidence type="ECO:0000313" key="2">
    <source>
        <dbReference type="EMBL" id="QGY31315.1"/>
    </source>
</evidence>
<evidence type="ECO:0000313" key="3">
    <source>
        <dbReference type="Proteomes" id="UP000502005"/>
    </source>
</evidence>
<name>A0A6B9GDX7_PANCY</name>
<reference evidence="2 3" key="1">
    <citation type="submission" date="2017-11" db="EMBL/GenBank/DDBJ databases">
        <title>Genome sequence of Pantoea cypripedii NE1.</title>
        <authorList>
            <person name="Nascimento F.X."/>
        </authorList>
    </citation>
    <scope>NUCLEOTIDE SEQUENCE [LARGE SCALE GENOMIC DNA]</scope>
    <source>
        <strain evidence="2 3">NE1</strain>
    </source>
</reference>
<gene>
    <name evidence="2" type="ORF">CUN67_12910</name>
</gene>
<dbReference type="Proteomes" id="UP000502005">
    <property type="component" value="Chromosome"/>
</dbReference>
<dbReference type="GO" id="GO:0001907">
    <property type="term" value="P:symbiont-mediated killing of host cell"/>
    <property type="evidence" value="ECO:0007669"/>
    <property type="project" value="InterPro"/>
</dbReference>
<keyword evidence="1" id="KW-1133">Transmembrane helix</keyword>
<dbReference type="InterPro" id="IPR007054">
    <property type="entry name" value="Lysis_S"/>
</dbReference>
<dbReference type="Pfam" id="PF04971">
    <property type="entry name" value="Phage_holin_2_1"/>
    <property type="match status" value="1"/>
</dbReference>
<evidence type="ECO:0000256" key="1">
    <source>
        <dbReference type="SAM" id="Phobius"/>
    </source>
</evidence>
<evidence type="ECO:0008006" key="4">
    <source>
        <dbReference type="Google" id="ProtNLM"/>
    </source>
</evidence>
<sequence length="73" mass="8145">MPDKIALGTKAVTYTGFFYWLGDLLNSYTPQQWTAIGVIGTLIISILGWLTTVGFGVWDRISKAKREAQNDVH</sequence>